<evidence type="ECO:0000313" key="3">
    <source>
        <dbReference type="Proteomes" id="UP001219518"/>
    </source>
</evidence>
<feature type="non-terminal residue" evidence="2">
    <location>
        <position position="185"/>
    </location>
</feature>
<dbReference type="AlphaFoldDB" id="A0AAE1LPY3"/>
<comment type="caution">
    <text evidence="2">The sequence shown here is derived from an EMBL/GenBank/DDBJ whole genome shotgun (WGS) entry which is preliminary data.</text>
</comment>
<gene>
    <name evidence="2" type="ORF">KUF71_000566</name>
</gene>
<evidence type="ECO:0000313" key="2">
    <source>
        <dbReference type="EMBL" id="KAK3928296.1"/>
    </source>
</evidence>
<keyword evidence="3" id="KW-1185">Reference proteome</keyword>
<evidence type="ECO:0000256" key="1">
    <source>
        <dbReference type="SAM" id="MobiDB-lite"/>
    </source>
</evidence>
<organism evidence="2 3">
    <name type="scientific">Frankliniella fusca</name>
    <dbReference type="NCBI Taxonomy" id="407009"/>
    <lineage>
        <taxon>Eukaryota</taxon>
        <taxon>Metazoa</taxon>
        <taxon>Ecdysozoa</taxon>
        <taxon>Arthropoda</taxon>
        <taxon>Hexapoda</taxon>
        <taxon>Insecta</taxon>
        <taxon>Pterygota</taxon>
        <taxon>Neoptera</taxon>
        <taxon>Paraneoptera</taxon>
        <taxon>Thysanoptera</taxon>
        <taxon>Terebrantia</taxon>
        <taxon>Thripoidea</taxon>
        <taxon>Thripidae</taxon>
        <taxon>Frankliniella</taxon>
    </lineage>
</organism>
<protein>
    <submittedName>
        <fullName evidence="2">Deoxybrevianamide E synthase</fullName>
    </submittedName>
</protein>
<feature type="region of interest" description="Disordered" evidence="1">
    <location>
        <begin position="166"/>
        <end position="185"/>
    </location>
</feature>
<name>A0AAE1LPY3_9NEOP</name>
<proteinExistence type="predicted"/>
<reference evidence="2" key="1">
    <citation type="submission" date="2021-07" db="EMBL/GenBank/DDBJ databases">
        <authorList>
            <person name="Catto M.A."/>
            <person name="Jacobson A."/>
            <person name="Kennedy G."/>
            <person name="Labadie P."/>
            <person name="Hunt B.G."/>
            <person name="Srinivasan R."/>
        </authorList>
    </citation>
    <scope>NUCLEOTIDE SEQUENCE</scope>
    <source>
        <strain evidence="2">PL_HMW_Pooled</strain>
        <tissue evidence="2">Head</tissue>
    </source>
</reference>
<dbReference type="EMBL" id="JAHWGI010001324">
    <property type="protein sequence ID" value="KAK3928296.1"/>
    <property type="molecule type" value="Genomic_DNA"/>
</dbReference>
<feature type="compositionally biased region" description="Acidic residues" evidence="1">
    <location>
        <begin position="173"/>
        <end position="185"/>
    </location>
</feature>
<accession>A0AAE1LPY3</accession>
<reference evidence="2" key="2">
    <citation type="journal article" date="2023" name="BMC Genomics">
        <title>Pest status, molecular evolution, and epigenetic factors derived from the genome assembly of Frankliniella fusca, a thysanopteran phytovirus vector.</title>
        <authorList>
            <person name="Catto M.A."/>
            <person name="Labadie P.E."/>
            <person name="Jacobson A.L."/>
            <person name="Kennedy G.G."/>
            <person name="Srinivasan R."/>
            <person name="Hunt B.G."/>
        </authorList>
    </citation>
    <scope>NUCLEOTIDE SEQUENCE</scope>
    <source>
        <strain evidence="2">PL_HMW_Pooled</strain>
    </source>
</reference>
<dbReference type="Proteomes" id="UP001219518">
    <property type="component" value="Unassembled WGS sequence"/>
</dbReference>
<sequence length="185" mass="20209">ERAQHTPAFLRAHRIVEQSDAHPQTLSSRQVCQICHQDHSSGVSNYQASLSSPSQLEMGDFSNLAAYQAGQIWGRSLQTDWKNLPSPVGWGWKGTPGSCLLCKLKCSTVLQVHHWSDLDGISQTCRKLSVCGCASDCSTMRCARRKAGVCCALSLKKCKGNCSNVSRNAVPESENEDVDGDLQEI</sequence>